<feature type="transmembrane region" description="Helical" evidence="1">
    <location>
        <begin position="74"/>
        <end position="97"/>
    </location>
</feature>
<evidence type="ECO:0000256" key="1">
    <source>
        <dbReference type="SAM" id="Phobius"/>
    </source>
</evidence>
<feature type="transmembrane region" description="Helical" evidence="1">
    <location>
        <begin position="109"/>
        <end position="131"/>
    </location>
</feature>
<dbReference type="STRING" id="135208.A0A4Y9ZVP0"/>
<name>A0A4Y9ZVP0_9AGAM</name>
<comment type="caution">
    <text evidence="3">The sequence shown here is derived from an EMBL/GenBank/DDBJ whole genome shotgun (WGS) entry which is preliminary data.</text>
</comment>
<gene>
    <name evidence="3" type="ORF">EWM64_g6062</name>
</gene>
<dbReference type="Pfam" id="PF20153">
    <property type="entry name" value="DUF6535"/>
    <property type="match status" value="1"/>
</dbReference>
<protein>
    <recommendedName>
        <fullName evidence="2">DUF6535 domain-containing protein</fullName>
    </recommendedName>
</protein>
<keyword evidence="1" id="KW-0812">Transmembrane</keyword>
<organism evidence="3 4">
    <name type="scientific">Hericium alpestre</name>
    <dbReference type="NCBI Taxonomy" id="135208"/>
    <lineage>
        <taxon>Eukaryota</taxon>
        <taxon>Fungi</taxon>
        <taxon>Dikarya</taxon>
        <taxon>Basidiomycota</taxon>
        <taxon>Agaricomycotina</taxon>
        <taxon>Agaricomycetes</taxon>
        <taxon>Russulales</taxon>
        <taxon>Hericiaceae</taxon>
        <taxon>Hericium</taxon>
    </lineage>
</organism>
<feature type="domain" description="DUF6535" evidence="2">
    <location>
        <begin position="19"/>
        <end position="185"/>
    </location>
</feature>
<accession>A0A4Y9ZVP0</accession>
<proteinExistence type="predicted"/>
<feature type="transmembrane region" description="Helical" evidence="1">
    <location>
        <begin position="202"/>
        <end position="219"/>
    </location>
</feature>
<sequence>MSSSSMDPFDDPELIDDFVKLAEQKIKEVGQQLRSTLNNILVFAALFTAVNTGILALSIPTLSPGPSDETDRLLRLLISNLVNGTTIPASALAPPVTDPSKYALQANRIFSASLVCSLLAAFGAMIGIQWLTAFTEVDAASVLERRRDLQRTLDGMDRWCLRGFVDVGLLSLTQLTVVLFVLGYVPYIHWQGGKVSFADNGLSWFGAGMLVFTTLFALWDPWCPFATPLTRVVIPWAGHSVVWVLRSLSPSLLGRAIWWLFQAPKCIARAKISPIFLVRRLDDEDAILDVRSLCWMLQHTRDTGVLRRVARAITLVRDPELATLLLTSEDAHRVPHLYGYLKHLGMLKFVREGAASPERRDLPLLSGDAAFLGGALCHLRISEARCLPCRLPLFLMDAHTWMDILHEIRVGCPQIMTYSRSRYTAALRYETPLHAAHLAAGIGLLLQHEFDVPGRAEVVSSVLTRTRSLADTLAYALETLARAGSYDESIVATKVYADFLRGLEDADFGEPGDVRRLLSIIDVQCLRAGAGVPYADIRKAVASLREAIKRRYRL</sequence>
<keyword evidence="4" id="KW-1185">Reference proteome</keyword>
<evidence type="ECO:0000313" key="3">
    <source>
        <dbReference type="EMBL" id="TFY77951.1"/>
    </source>
</evidence>
<dbReference type="EMBL" id="SFCI01000784">
    <property type="protein sequence ID" value="TFY77951.1"/>
    <property type="molecule type" value="Genomic_DNA"/>
</dbReference>
<dbReference type="Proteomes" id="UP000298061">
    <property type="component" value="Unassembled WGS sequence"/>
</dbReference>
<dbReference type="InterPro" id="IPR045338">
    <property type="entry name" value="DUF6535"/>
</dbReference>
<dbReference type="OrthoDB" id="3219854at2759"/>
<feature type="transmembrane region" description="Helical" evidence="1">
    <location>
        <begin position="167"/>
        <end position="190"/>
    </location>
</feature>
<evidence type="ECO:0000313" key="4">
    <source>
        <dbReference type="Proteomes" id="UP000298061"/>
    </source>
</evidence>
<keyword evidence="1" id="KW-1133">Transmembrane helix</keyword>
<feature type="transmembrane region" description="Helical" evidence="1">
    <location>
        <begin position="40"/>
        <end position="62"/>
    </location>
</feature>
<reference evidence="3 4" key="1">
    <citation type="submission" date="2019-02" db="EMBL/GenBank/DDBJ databases">
        <title>Genome sequencing of the rare red list fungi Hericium alpestre (H. flagellum).</title>
        <authorList>
            <person name="Buettner E."/>
            <person name="Kellner H."/>
        </authorList>
    </citation>
    <scope>NUCLEOTIDE SEQUENCE [LARGE SCALE GENOMIC DNA]</scope>
    <source>
        <strain evidence="3 4">DSM 108284</strain>
    </source>
</reference>
<dbReference type="AlphaFoldDB" id="A0A4Y9ZVP0"/>
<keyword evidence="1" id="KW-0472">Membrane</keyword>
<evidence type="ECO:0000259" key="2">
    <source>
        <dbReference type="Pfam" id="PF20153"/>
    </source>
</evidence>